<protein>
    <submittedName>
        <fullName evidence="1">DUF4926 domain-containing protein</fullName>
    </submittedName>
</protein>
<proteinExistence type="predicted"/>
<dbReference type="AlphaFoldDB" id="A0A511R2M9"/>
<dbReference type="InterPro" id="IPR032568">
    <property type="entry name" value="DUF4926"/>
</dbReference>
<gene>
    <name evidence="1" type="ORF">MHY01S_20340</name>
</gene>
<evidence type="ECO:0000313" key="2">
    <source>
        <dbReference type="Proteomes" id="UP000321197"/>
    </source>
</evidence>
<sequence>MIRELDSVVLRVDKPELGLEAGDVGTVVHVWGEGEGYEVEFATLTGHTLGVLTLAPEEVRAVEEGDLLHVRRAEVA</sequence>
<dbReference type="EMBL" id="BJXL01000064">
    <property type="protein sequence ID" value="GEM83868.1"/>
    <property type="molecule type" value="Genomic_DNA"/>
</dbReference>
<accession>A0A511R2M9</accession>
<evidence type="ECO:0000313" key="1">
    <source>
        <dbReference type="EMBL" id="GEM83868.1"/>
    </source>
</evidence>
<dbReference type="OrthoDB" id="27224at2"/>
<comment type="caution">
    <text evidence="1">The sequence shown here is derived from an EMBL/GenBank/DDBJ whole genome shotgun (WGS) entry which is preliminary data.</text>
</comment>
<dbReference type="RefSeq" id="WP_027883466.1">
    <property type="nucleotide sequence ID" value="NZ_BJXL01000064.1"/>
</dbReference>
<name>A0A511R2M9_9DEIN</name>
<reference evidence="1 2" key="1">
    <citation type="submission" date="2019-07" db="EMBL/GenBank/DDBJ databases">
        <title>Whole genome shotgun sequence of Meiothermus hypogaeus NBRC 106114.</title>
        <authorList>
            <person name="Hosoyama A."/>
            <person name="Uohara A."/>
            <person name="Ohji S."/>
            <person name="Ichikawa N."/>
        </authorList>
    </citation>
    <scope>NUCLEOTIDE SEQUENCE [LARGE SCALE GENOMIC DNA]</scope>
    <source>
        <strain evidence="1 2">NBRC 106114</strain>
    </source>
</reference>
<dbReference type="Pfam" id="PF16277">
    <property type="entry name" value="DUF4926"/>
    <property type="match status" value="1"/>
</dbReference>
<dbReference type="Proteomes" id="UP000321197">
    <property type="component" value="Unassembled WGS sequence"/>
</dbReference>
<organism evidence="1 2">
    <name type="scientific">Meiothermus hypogaeus NBRC 106114</name>
    <dbReference type="NCBI Taxonomy" id="1227553"/>
    <lineage>
        <taxon>Bacteria</taxon>
        <taxon>Thermotogati</taxon>
        <taxon>Deinococcota</taxon>
        <taxon>Deinococci</taxon>
        <taxon>Thermales</taxon>
        <taxon>Thermaceae</taxon>
        <taxon>Meiothermus</taxon>
    </lineage>
</organism>